<keyword evidence="4" id="KW-1185">Reference proteome</keyword>
<feature type="domain" description="DUF305" evidence="2">
    <location>
        <begin position="390"/>
        <end position="478"/>
    </location>
</feature>
<evidence type="ECO:0000313" key="4">
    <source>
        <dbReference type="Proteomes" id="UP000519897"/>
    </source>
</evidence>
<dbReference type="AlphaFoldDB" id="A0A7W6PT55"/>
<evidence type="ECO:0000256" key="1">
    <source>
        <dbReference type="SAM" id="Phobius"/>
    </source>
</evidence>
<proteinExistence type="predicted"/>
<comment type="caution">
    <text evidence="3">The sequence shown here is derived from an EMBL/GenBank/DDBJ whole genome shotgun (WGS) entry which is preliminary data.</text>
</comment>
<organism evidence="3 4">
    <name type="scientific">Rhizobium rhizoryzae</name>
    <dbReference type="NCBI Taxonomy" id="451876"/>
    <lineage>
        <taxon>Bacteria</taxon>
        <taxon>Pseudomonadati</taxon>
        <taxon>Pseudomonadota</taxon>
        <taxon>Alphaproteobacteria</taxon>
        <taxon>Hyphomicrobiales</taxon>
        <taxon>Rhizobiaceae</taxon>
        <taxon>Rhizobium/Agrobacterium group</taxon>
        <taxon>Rhizobium</taxon>
    </lineage>
</organism>
<feature type="transmembrane region" description="Helical" evidence="1">
    <location>
        <begin position="104"/>
        <end position="124"/>
    </location>
</feature>
<protein>
    <recommendedName>
        <fullName evidence="2">DUF305 domain-containing protein</fullName>
    </recommendedName>
</protein>
<dbReference type="InterPro" id="IPR005183">
    <property type="entry name" value="DUF305_CopM-like"/>
</dbReference>
<evidence type="ECO:0000259" key="2">
    <source>
        <dbReference type="Pfam" id="PF03713"/>
    </source>
</evidence>
<dbReference type="EMBL" id="JACIEC010000003">
    <property type="protein sequence ID" value="MBB4144465.1"/>
    <property type="molecule type" value="Genomic_DNA"/>
</dbReference>
<feature type="transmembrane region" description="Helical" evidence="1">
    <location>
        <begin position="58"/>
        <end position="77"/>
    </location>
</feature>
<dbReference type="Proteomes" id="UP000519897">
    <property type="component" value="Unassembled WGS sequence"/>
</dbReference>
<name>A0A7W6PT55_9HYPH</name>
<accession>A0A7W6PT55</accession>
<dbReference type="PANTHER" id="PTHR36933">
    <property type="entry name" value="SLL0788 PROTEIN"/>
    <property type="match status" value="1"/>
</dbReference>
<keyword evidence="1" id="KW-1133">Transmembrane helix</keyword>
<sequence length="489" mass="53466">MFSHSHRRFGVCSIAIRCLAPTAIAVLAPSTASAHVKWFEAYEVAAKPTSILTTLALPYFWVALLLVLAFFIATTVLEQTQPGRLALQGMDRVTSVLQLRADQFLLGVLAAFFVSLFAVGGTYLTPDLKTQSELVAWAQIGIAALIPMRRTRPIAAIAIVILWLFTLRDYDLFHLFDYLALGLGLAGYLLLSGMPDGKWHDRRFGVLRWGIALALTWSSMEKFMYPQWFMPLLEEKPFLAFGIPFREYTTMAGVAEFTLGFGLLWTPLVRRLSALALFALMFAAVYPFGRVDMIGHATILASLLVVLADPQREDALEIAPKGKLATILVPAGLAVALAVTMVSYAGLHNVIYDRATGVLANLLRPESRTTASSTGAAPGAFWRGNEHYHGDATGNSAPGAGAAAAMIEQMNNMHANTSSVSVTGDVTRDFIALMVPHHQAAVDMARIYLETGDDPRMRLLAEHIISEQAKEIEQMHTLVSGKNKTQTHH</sequence>
<evidence type="ECO:0000313" key="3">
    <source>
        <dbReference type="EMBL" id="MBB4144465.1"/>
    </source>
</evidence>
<dbReference type="RefSeq" id="WP_165131215.1">
    <property type="nucleotide sequence ID" value="NZ_CP049249.1"/>
</dbReference>
<feature type="transmembrane region" description="Helical" evidence="1">
    <location>
        <begin position="324"/>
        <end position="347"/>
    </location>
</feature>
<feature type="transmembrane region" description="Helical" evidence="1">
    <location>
        <begin position="206"/>
        <end position="225"/>
    </location>
</feature>
<reference evidence="3 4" key="1">
    <citation type="submission" date="2020-08" db="EMBL/GenBank/DDBJ databases">
        <title>Genomic Encyclopedia of Type Strains, Phase IV (KMG-IV): sequencing the most valuable type-strain genomes for metagenomic binning, comparative biology and taxonomic classification.</title>
        <authorList>
            <person name="Goeker M."/>
        </authorList>
    </citation>
    <scope>NUCLEOTIDE SEQUENCE [LARGE SCALE GENOMIC DNA]</scope>
    <source>
        <strain evidence="3 4">DSM 29514</strain>
    </source>
</reference>
<feature type="transmembrane region" description="Helical" evidence="1">
    <location>
        <begin position="272"/>
        <end position="288"/>
    </location>
</feature>
<dbReference type="PANTHER" id="PTHR36933:SF1">
    <property type="entry name" value="SLL0788 PROTEIN"/>
    <property type="match status" value="1"/>
</dbReference>
<keyword evidence="1" id="KW-0812">Transmembrane</keyword>
<keyword evidence="1" id="KW-0472">Membrane</keyword>
<feature type="transmembrane region" description="Helical" evidence="1">
    <location>
        <begin position="176"/>
        <end position="194"/>
    </location>
</feature>
<gene>
    <name evidence="3" type="ORF">GGQ72_003022</name>
</gene>
<feature type="transmembrane region" description="Helical" evidence="1">
    <location>
        <begin position="245"/>
        <end position="265"/>
    </location>
</feature>
<dbReference type="InterPro" id="IPR012347">
    <property type="entry name" value="Ferritin-like"/>
</dbReference>
<dbReference type="Pfam" id="PF03713">
    <property type="entry name" value="DUF305"/>
    <property type="match status" value="1"/>
</dbReference>
<dbReference type="Gene3D" id="1.20.1260.10">
    <property type="match status" value="1"/>
</dbReference>